<evidence type="ECO:0000313" key="5">
    <source>
        <dbReference type="EMBL" id="POS74314.1"/>
    </source>
</evidence>
<dbReference type="GO" id="GO:0010333">
    <property type="term" value="F:terpene synthase activity"/>
    <property type="evidence" value="ECO:0007669"/>
    <property type="project" value="InterPro"/>
</dbReference>
<dbReference type="Pfam" id="PF19086">
    <property type="entry name" value="Terpene_syn_C_2"/>
    <property type="match status" value="1"/>
</dbReference>
<gene>
    <name evidence="5" type="ORF">DHEL01_v207289</name>
</gene>
<evidence type="ECO:0000256" key="2">
    <source>
        <dbReference type="ARBA" id="ARBA00006333"/>
    </source>
</evidence>
<dbReference type="SFLD" id="SFLDS00005">
    <property type="entry name" value="Isoprenoid_Synthase_Type_I"/>
    <property type="match status" value="1"/>
</dbReference>
<dbReference type="PANTHER" id="PTHR35201:SF4">
    <property type="entry name" value="BETA-PINACENE SYNTHASE-RELATED"/>
    <property type="match status" value="1"/>
</dbReference>
<dbReference type="Proteomes" id="UP000094444">
    <property type="component" value="Unassembled WGS sequence"/>
</dbReference>
<reference evidence="5" key="1">
    <citation type="submission" date="2017-09" db="EMBL/GenBank/DDBJ databases">
        <title>Polyketide synthases of a Diaporthe helianthi virulent isolate.</title>
        <authorList>
            <person name="Baroncelli R."/>
        </authorList>
    </citation>
    <scope>NUCLEOTIDE SEQUENCE [LARGE SCALE GENOMIC DNA]</scope>
    <source>
        <strain evidence="5">7/96</strain>
    </source>
</reference>
<dbReference type="PANTHER" id="PTHR35201">
    <property type="entry name" value="TERPENE SYNTHASE"/>
    <property type="match status" value="1"/>
</dbReference>
<proteinExistence type="inferred from homology"/>
<dbReference type="OrthoDB" id="2861623at2759"/>
<evidence type="ECO:0000256" key="4">
    <source>
        <dbReference type="RuleBase" id="RU366034"/>
    </source>
</evidence>
<keyword evidence="6" id="KW-1185">Reference proteome</keyword>
<dbReference type="GO" id="GO:0046872">
    <property type="term" value="F:metal ion binding"/>
    <property type="evidence" value="ECO:0007669"/>
    <property type="project" value="UniProtKB-KW"/>
</dbReference>
<dbReference type="InterPro" id="IPR034686">
    <property type="entry name" value="Terpene_cyclase-like_2"/>
</dbReference>
<keyword evidence="3 4" id="KW-0460">Magnesium</keyword>
<dbReference type="Gene3D" id="1.10.600.10">
    <property type="entry name" value="Farnesyl Diphosphate Synthase"/>
    <property type="match status" value="1"/>
</dbReference>
<comment type="similarity">
    <text evidence="2 4">Belongs to the terpene synthase family.</text>
</comment>
<dbReference type="SFLD" id="SFLDG01020">
    <property type="entry name" value="Terpene_Cyclase_Like_2"/>
    <property type="match status" value="1"/>
</dbReference>
<keyword evidence="4" id="KW-0456">Lyase</keyword>
<comment type="caution">
    <text evidence="5">The sequence shown here is derived from an EMBL/GenBank/DDBJ whole genome shotgun (WGS) entry which is preliminary data.</text>
</comment>
<evidence type="ECO:0000256" key="1">
    <source>
        <dbReference type="ARBA" id="ARBA00001946"/>
    </source>
</evidence>
<dbReference type="InParanoid" id="A0A2P5HVP5"/>
<dbReference type="STRING" id="158607.A0A2P5HVP5"/>
<sequence>MGLALSLLRYAFAEHAHLPQQEKLSHPPDPNTSLANELRGQRFRVDMTTSFCDWPSRAMNRHYRRLQSECDRVLELGVPDVSRCKKFKRSDFALFSVLWWPTADWEDLYTAMLFTVALFVWDDTIDTNEHILASDFAKAEVWRKQSLDYFRYQLRLSPLEKEPYCPDDICLLFKEFAERFCKNFGHEQRRRMYTKLEHFVEHNGLEQAERLAGRVPTYDEYMKIRYAVTGVRMFTLLLEVTQQTKLPAWIMDSAEMEEIVKESNFIIIVVNDILSLKKEIATDCVVNLVPVLYKTGLSLDQVIPRLIEEMHASRDRLDSAAARLDSITLADTKLNHDVMNFIDGIRIMDTGTLEYSIEAMRYDVRKYLQPDGSLDIVL</sequence>
<evidence type="ECO:0000256" key="3">
    <source>
        <dbReference type="ARBA" id="ARBA00022842"/>
    </source>
</evidence>
<name>A0A2P5HVP5_DIAHE</name>
<dbReference type="EC" id="4.2.3.-" evidence="4"/>
<keyword evidence="4" id="KW-0479">Metal-binding</keyword>
<protein>
    <recommendedName>
        <fullName evidence="4">Terpene synthase</fullName>
        <ecNumber evidence="4">4.2.3.-</ecNumber>
    </recommendedName>
</protein>
<dbReference type="InterPro" id="IPR008949">
    <property type="entry name" value="Isoprenoid_synthase_dom_sf"/>
</dbReference>
<comment type="cofactor">
    <cofactor evidence="1 4">
        <name>Mg(2+)</name>
        <dbReference type="ChEBI" id="CHEBI:18420"/>
    </cofactor>
</comment>
<accession>A0A2P5HVP5</accession>
<evidence type="ECO:0000313" key="6">
    <source>
        <dbReference type="Proteomes" id="UP000094444"/>
    </source>
</evidence>
<dbReference type="GO" id="GO:0008299">
    <property type="term" value="P:isoprenoid biosynthetic process"/>
    <property type="evidence" value="ECO:0007669"/>
    <property type="project" value="UniProtKB-ARBA"/>
</dbReference>
<dbReference type="AlphaFoldDB" id="A0A2P5HVP5"/>
<dbReference type="SUPFAM" id="SSF48576">
    <property type="entry name" value="Terpenoid synthases"/>
    <property type="match status" value="1"/>
</dbReference>
<organism evidence="5 6">
    <name type="scientific">Diaporthe helianthi</name>
    <dbReference type="NCBI Taxonomy" id="158607"/>
    <lineage>
        <taxon>Eukaryota</taxon>
        <taxon>Fungi</taxon>
        <taxon>Dikarya</taxon>
        <taxon>Ascomycota</taxon>
        <taxon>Pezizomycotina</taxon>
        <taxon>Sordariomycetes</taxon>
        <taxon>Sordariomycetidae</taxon>
        <taxon>Diaporthales</taxon>
        <taxon>Diaporthaceae</taxon>
        <taxon>Diaporthe</taxon>
    </lineage>
</organism>
<dbReference type="EMBL" id="MAVT02000650">
    <property type="protein sequence ID" value="POS74314.1"/>
    <property type="molecule type" value="Genomic_DNA"/>
</dbReference>